<dbReference type="InterPro" id="IPR045170">
    <property type="entry name" value="MTOX"/>
</dbReference>
<dbReference type="PANTHER" id="PTHR10961:SF46">
    <property type="entry name" value="PEROXISOMAL SARCOSINE OXIDASE"/>
    <property type="match status" value="1"/>
</dbReference>
<name>A0ABM3FBD6_SALSA</name>
<evidence type="ECO:0000256" key="3">
    <source>
        <dbReference type="ARBA" id="ARBA00022630"/>
    </source>
</evidence>
<organism evidence="7 8">
    <name type="scientific">Salmo salar</name>
    <name type="common">Atlantic salmon</name>
    <dbReference type="NCBI Taxonomy" id="8030"/>
    <lineage>
        <taxon>Eukaryota</taxon>
        <taxon>Metazoa</taxon>
        <taxon>Chordata</taxon>
        <taxon>Craniata</taxon>
        <taxon>Vertebrata</taxon>
        <taxon>Euteleostomi</taxon>
        <taxon>Actinopterygii</taxon>
        <taxon>Neopterygii</taxon>
        <taxon>Teleostei</taxon>
        <taxon>Protacanthopterygii</taxon>
        <taxon>Salmoniformes</taxon>
        <taxon>Salmonidae</taxon>
        <taxon>Salmoninae</taxon>
        <taxon>Salmo</taxon>
    </lineage>
</organism>
<dbReference type="Proteomes" id="UP001652741">
    <property type="component" value="Chromosome ssa09"/>
</dbReference>
<sequence length="391" mass="43898">MSSQDYDCIVIGAGVQGSFTAYNLAKNNKKTLLLEQFVLPHSRGSSHGQTRIIRKAYDEDYYTHMMEECYQLWSQLEKEANVKLYRTSSLRRTGLLVMGPEQGDYQVFKSTLERNKVPIVILPREEFSQHIPHVNLSQGNAALVDTTAGVLYADRTLKTVQGQFQKLGGVIKDGQKVIDITPGSVVTVTTVSGVYRAKRLVITAGPWANTLLSHTGLQLPLQVIKINVCYWREKIPGSYNVQHRFPCFIQLESEEAKHHIYGLPSNEYPGLMKICYHTGAETDPDERDRQTDRGDIDILQRYITRCFPGLVPIPAVVESCMYTVTPDNHFVLDLHPTHSNIVIGAGFSGHGFKFGPIVGKLLCELSQGEVPSYDLSPFRIRRFQAHSKSAL</sequence>
<evidence type="ECO:0000313" key="8">
    <source>
        <dbReference type="RefSeq" id="XP_045580625.1"/>
    </source>
</evidence>
<keyword evidence="7" id="KW-1185">Reference proteome</keyword>
<protein>
    <submittedName>
        <fullName evidence="8">Peroxisomal sarcosine oxidase isoform X1</fullName>
    </submittedName>
</protein>
<dbReference type="InterPro" id="IPR036188">
    <property type="entry name" value="FAD/NAD-bd_sf"/>
</dbReference>
<evidence type="ECO:0000259" key="6">
    <source>
        <dbReference type="Pfam" id="PF01266"/>
    </source>
</evidence>
<comment type="cofactor">
    <cofactor evidence="1">
        <name>FAD</name>
        <dbReference type="ChEBI" id="CHEBI:57692"/>
    </cofactor>
</comment>
<feature type="domain" description="FAD dependent oxidoreductase" evidence="6">
    <location>
        <begin position="7"/>
        <end position="365"/>
    </location>
</feature>
<dbReference type="GeneID" id="106613098"/>
<dbReference type="Pfam" id="PF01266">
    <property type="entry name" value="DAO"/>
    <property type="match status" value="1"/>
</dbReference>
<accession>A0ABM3FBD6</accession>
<evidence type="ECO:0000256" key="5">
    <source>
        <dbReference type="ARBA" id="ARBA00023002"/>
    </source>
</evidence>
<proteinExistence type="inferred from homology"/>
<comment type="similarity">
    <text evidence="2">Belongs to the MSOX/MTOX family.</text>
</comment>
<dbReference type="NCBIfam" id="NF008425">
    <property type="entry name" value="PRK11259.1"/>
    <property type="match status" value="1"/>
</dbReference>
<dbReference type="PANTHER" id="PTHR10961">
    <property type="entry name" value="PEROXISOMAL SARCOSINE OXIDASE"/>
    <property type="match status" value="1"/>
</dbReference>
<dbReference type="RefSeq" id="XP_045580625.1">
    <property type="nucleotide sequence ID" value="XM_045724669.1"/>
</dbReference>
<keyword evidence="4" id="KW-0274">FAD</keyword>
<dbReference type="InterPro" id="IPR006076">
    <property type="entry name" value="FAD-dep_OxRdtase"/>
</dbReference>
<dbReference type="SUPFAM" id="SSF51905">
    <property type="entry name" value="FAD/NAD(P)-binding domain"/>
    <property type="match status" value="1"/>
</dbReference>
<evidence type="ECO:0000256" key="2">
    <source>
        <dbReference type="ARBA" id="ARBA00010989"/>
    </source>
</evidence>
<gene>
    <name evidence="8" type="primary">pipox</name>
</gene>
<evidence type="ECO:0000256" key="4">
    <source>
        <dbReference type="ARBA" id="ARBA00022827"/>
    </source>
</evidence>
<dbReference type="SUPFAM" id="SSF54373">
    <property type="entry name" value="FAD-linked reductases, C-terminal domain"/>
    <property type="match status" value="1"/>
</dbReference>
<keyword evidence="3" id="KW-0285">Flavoprotein</keyword>
<dbReference type="Gene3D" id="3.50.50.60">
    <property type="entry name" value="FAD/NAD(P)-binding domain"/>
    <property type="match status" value="1"/>
</dbReference>
<dbReference type="Gene3D" id="3.30.9.10">
    <property type="entry name" value="D-Amino Acid Oxidase, subunit A, domain 2"/>
    <property type="match status" value="1"/>
</dbReference>
<keyword evidence="5" id="KW-0560">Oxidoreductase</keyword>
<reference evidence="8" key="1">
    <citation type="submission" date="2025-08" db="UniProtKB">
        <authorList>
            <consortium name="RefSeq"/>
        </authorList>
    </citation>
    <scope>IDENTIFICATION</scope>
</reference>
<evidence type="ECO:0000313" key="7">
    <source>
        <dbReference type="Proteomes" id="UP001652741"/>
    </source>
</evidence>
<evidence type="ECO:0000256" key="1">
    <source>
        <dbReference type="ARBA" id="ARBA00001974"/>
    </source>
</evidence>